<feature type="domain" description="LysM" evidence="6">
    <location>
        <begin position="9"/>
        <end position="52"/>
    </location>
</feature>
<feature type="region of interest" description="Disordered" evidence="5">
    <location>
        <begin position="94"/>
        <end position="114"/>
    </location>
</feature>
<dbReference type="Gene3D" id="3.10.350.10">
    <property type="entry name" value="LysM domain"/>
    <property type="match status" value="1"/>
</dbReference>
<gene>
    <name evidence="8" type="ORF">THRCLA_01765</name>
</gene>
<feature type="compositionally biased region" description="Polar residues" evidence="5">
    <location>
        <begin position="94"/>
        <end position="104"/>
    </location>
</feature>
<feature type="domain" description="TLDc" evidence="7">
    <location>
        <begin position="141"/>
        <end position="300"/>
    </location>
</feature>
<evidence type="ECO:0000256" key="4">
    <source>
        <dbReference type="ARBA" id="ARBA00040604"/>
    </source>
</evidence>
<dbReference type="Proteomes" id="UP000243217">
    <property type="component" value="Unassembled WGS sequence"/>
</dbReference>
<comment type="subcellular location">
    <subcellularLocation>
        <location evidence="1">Mitochondrion</location>
    </subcellularLocation>
</comment>
<dbReference type="PROSITE" id="PS51886">
    <property type="entry name" value="TLDC"/>
    <property type="match status" value="1"/>
</dbReference>
<evidence type="ECO:0000259" key="7">
    <source>
        <dbReference type="PROSITE" id="PS51886"/>
    </source>
</evidence>
<comment type="caution">
    <text evidence="8">The sequence shown here is derived from an EMBL/GenBank/DDBJ whole genome shotgun (WGS) entry which is preliminary data.</text>
</comment>
<dbReference type="GO" id="GO:0005739">
    <property type="term" value="C:mitochondrion"/>
    <property type="evidence" value="ECO:0007669"/>
    <property type="project" value="UniProtKB-SubCell"/>
</dbReference>
<evidence type="ECO:0000313" key="9">
    <source>
        <dbReference type="Proteomes" id="UP000243217"/>
    </source>
</evidence>
<dbReference type="SMART" id="SM00584">
    <property type="entry name" value="TLDc"/>
    <property type="match status" value="1"/>
</dbReference>
<name>A0A1W0A7A0_9STRA</name>
<organism evidence="8 9">
    <name type="scientific">Thraustotheca clavata</name>
    <dbReference type="NCBI Taxonomy" id="74557"/>
    <lineage>
        <taxon>Eukaryota</taxon>
        <taxon>Sar</taxon>
        <taxon>Stramenopiles</taxon>
        <taxon>Oomycota</taxon>
        <taxon>Saprolegniomycetes</taxon>
        <taxon>Saprolegniales</taxon>
        <taxon>Achlyaceae</taxon>
        <taxon>Thraustotheca</taxon>
    </lineage>
</organism>
<proteinExistence type="inferred from homology"/>
<dbReference type="PANTHER" id="PTHR23354">
    <property type="entry name" value="NUCLEOLAR PROTEIN 7/ESTROGEN RECEPTOR COACTIVATOR-RELATED"/>
    <property type="match status" value="1"/>
</dbReference>
<dbReference type="CDD" id="cd00118">
    <property type="entry name" value="LysM"/>
    <property type="match status" value="1"/>
</dbReference>
<dbReference type="Pfam" id="PF01476">
    <property type="entry name" value="LysM"/>
    <property type="match status" value="1"/>
</dbReference>
<evidence type="ECO:0000256" key="1">
    <source>
        <dbReference type="ARBA" id="ARBA00004173"/>
    </source>
</evidence>
<dbReference type="InterPro" id="IPR018392">
    <property type="entry name" value="LysM"/>
</dbReference>
<dbReference type="InterPro" id="IPR006571">
    <property type="entry name" value="TLDc_dom"/>
</dbReference>
<evidence type="ECO:0000259" key="6">
    <source>
        <dbReference type="PROSITE" id="PS51782"/>
    </source>
</evidence>
<dbReference type="AlphaFoldDB" id="A0A1W0A7A0"/>
<comment type="similarity">
    <text evidence="2">Belongs to the OXR1 family.</text>
</comment>
<dbReference type="PANTHER" id="PTHR23354:SF62">
    <property type="entry name" value="MUSTARD, ISOFORM V"/>
    <property type="match status" value="1"/>
</dbReference>
<sequence>MAPPDNNEPTYVVQDGDTLAGIAMKHGLREFDLRQANHLIGGHIYCGQVLKVRPRLRVRSQSLPSNSLQDVLQPTRRSTSKALIPIPEGYATNMKTNQSNNQVKDNLDEPTPEPDNKCKLIDPTSIPKLLNATAADILSHPSYTKYLVPRLEACLPARRRGYDWKIAYSLAQHGASLGTLYRLVKGKEPTLVIIETGEGGVFGGYASMAWSPSRSYYGNGESFLFTCYPHFEHFQWKGNNSLIMFSNDSMMAMGGGGNFAWAVNSDLSRGSSAHSLTFENKCLTPRPDFDIVNFEVWEFVSKYT</sequence>
<dbReference type="OrthoDB" id="26679at2759"/>
<evidence type="ECO:0000256" key="5">
    <source>
        <dbReference type="SAM" id="MobiDB-lite"/>
    </source>
</evidence>
<accession>A0A1W0A7A0</accession>
<keyword evidence="9" id="KW-1185">Reference proteome</keyword>
<protein>
    <recommendedName>
        <fullName evidence="4">Oxidation resistance protein 1</fullName>
    </recommendedName>
</protein>
<dbReference type="SUPFAM" id="SSF54106">
    <property type="entry name" value="LysM domain"/>
    <property type="match status" value="1"/>
</dbReference>
<evidence type="ECO:0000256" key="2">
    <source>
        <dbReference type="ARBA" id="ARBA00009540"/>
    </source>
</evidence>
<dbReference type="InterPro" id="IPR036779">
    <property type="entry name" value="LysM_dom_sf"/>
</dbReference>
<dbReference type="Pfam" id="PF07534">
    <property type="entry name" value="TLD"/>
    <property type="match status" value="1"/>
</dbReference>
<evidence type="ECO:0000256" key="3">
    <source>
        <dbReference type="ARBA" id="ARBA00023128"/>
    </source>
</evidence>
<evidence type="ECO:0000313" key="8">
    <source>
        <dbReference type="EMBL" id="OQS06174.1"/>
    </source>
</evidence>
<keyword evidence="3" id="KW-0496">Mitochondrion</keyword>
<dbReference type="SMART" id="SM00257">
    <property type="entry name" value="LysM"/>
    <property type="match status" value="1"/>
</dbReference>
<reference evidence="8 9" key="1">
    <citation type="journal article" date="2014" name="Genome Biol. Evol.">
        <title>The secreted proteins of Achlya hypogyna and Thraustotheca clavata identify the ancestral oomycete secretome and reveal gene acquisitions by horizontal gene transfer.</title>
        <authorList>
            <person name="Misner I."/>
            <person name="Blouin N."/>
            <person name="Leonard G."/>
            <person name="Richards T.A."/>
            <person name="Lane C.E."/>
        </authorList>
    </citation>
    <scope>NUCLEOTIDE SEQUENCE [LARGE SCALE GENOMIC DNA]</scope>
    <source>
        <strain evidence="8 9">ATCC 34112</strain>
    </source>
</reference>
<dbReference type="PROSITE" id="PS51782">
    <property type="entry name" value="LYSM"/>
    <property type="match status" value="1"/>
</dbReference>
<dbReference type="STRING" id="74557.A0A1W0A7A0"/>
<dbReference type="EMBL" id="JNBS01000368">
    <property type="protein sequence ID" value="OQS06174.1"/>
    <property type="molecule type" value="Genomic_DNA"/>
</dbReference>